<keyword evidence="3 9" id="KW-0963">Cytoplasm</keyword>
<keyword evidence="4 9" id="KW-0489">Methyltransferase</keyword>
<keyword evidence="7 9" id="KW-0234">DNA repair</keyword>
<dbReference type="GO" id="GO:0006307">
    <property type="term" value="P:DNA alkylation repair"/>
    <property type="evidence" value="ECO:0007669"/>
    <property type="project" value="UniProtKB-UniRule"/>
</dbReference>
<organism evidence="12 13">
    <name type="scientific">Planifilum fimeticola</name>
    <dbReference type="NCBI Taxonomy" id="201975"/>
    <lineage>
        <taxon>Bacteria</taxon>
        <taxon>Bacillati</taxon>
        <taxon>Bacillota</taxon>
        <taxon>Bacilli</taxon>
        <taxon>Bacillales</taxon>
        <taxon>Thermoactinomycetaceae</taxon>
        <taxon>Planifilum</taxon>
    </lineage>
</organism>
<evidence type="ECO:0000256" key="4">
    <source>
        <dbReference type="ARBA" id="ARBA00022603"/>
    </source>
</evidence>
<evidence type="ECO:0000256" key="6">
    <source>
        <dbReference type="ARBA" id="ARBA00022763"/>
    </source>
</evidence>
<dbReference type="InterPro" id="IPR008332">
    <property type="entry name" value="MethylG_MeTrfase_N"/>
</dbReference>
<dbReference type="GO" id="GO:0032259">
    <property type="term" value="P:methylation"/>
    <property type="evidence" value="ECO:0007669"/>
    <property type="project" value="UniProtKB-KW"/>
</dbReference>
<evidence type="ECO:0000256" key="3">
    <source>
        <dbReference type="ARBA" id="ARBA00022490"/>
    </source>
</evidence>
<reference evidence="12 13" key="1">
    <citation type="submission" date="2018-03" db="EMBL/GenBank/DDBJ databases">
        <title>Genomic Encyclopedia of Archaeal and Bacterial Type Strains, Phase II (KMG-II): from individual species to whole genera.</title>
        <authorList>
            <person name="Goeker M."/>
        </authorList>
    </citation>
    <scope>NUCLEOTIDE SEQUENCE [LARGE SCALE GENOMIC DNA]</scope>
    <source>
        <strain evidence="12 13">DSM 44946</strain>
    </source>
</reference>
<comment type="subcellular location">
    <subcellularLocation>
        <location evidence="9">Cytoplasm</location>
    </subcellularLocation>
</comment>
<dbReference type="PANTHER" id="PTHR10815:SF5">
    <property type="entry name" value="METHYLATED-DNA--PROTEIN-CYSTEINE METHYLTRANSFERASE"/>
    <property type="match status" value="1"/>
</dbReference>
<feature type="domain" description="Methylated-DNA-[protein]-cysteine S-methyltransferase DNA binding" evidence="10">
    <location>
        <begin position="92"/>
        <end position="172"/>
    </location>
</feature>
<dbReference type="InterPro" id="IPR001497">
    <property type="entry name" value="MethylDNA_cys_MeTrfase_AS"/>
</dbReference>
<dbReference type="FunFam" id="1.10.10.10:FF:000214">
    <property type="entry name" value="Methylated-DNA--protein-cysteine methyltransferase"/>
    <property type="match status" value="1"/>
</dbReference>
<dbReference type="GO" id="GO:0005737">
    <property type="term" value="C:cytoplasm"/>
    <property type="evidence" value="ECO:0007669"/>
    <property type="project" value="UniProtKB-SubCell"/>
</dbReference>
<keyword evidence="13" id="KW-1185">Reference proteome</keyword>
<dbReference type="InterPro" id="IPR014048">
    <property type="entry name" value="MethylDNA_cys_MeTrfase_DNA-bd"/>
</dbReference>
<dbReference type="GO" id="GO:0003908">
    <property type="term" value="F:methylated-DNA-[protein]-cysteine S-methyltransferase activity"/>
    <property type="evidence" value="ECO:0007669"/>
    <property type="project" value="UniProtKB-UniRule"/>
</dbReference>
<evidence type="ECO:0000256" key="5">
    <source>
        <dbReference type="ARBA" id="ARBA00022679"/>
    </source>
</evidence>
<keyword evidence="6 9" id="KW-0227">DNA damage</keyword>
<feature type="active site" description="Nucleophile; methyl group acceptor" evidence="9">
    <location>
        <position position="143"/>
    </location>
</feature>
<evidence type="ECO:0000259" key="11">
    <source>
        <dbReference type="Pfam" id="PF02870"/>
    </source>
</evidence>
<comment type="catalytic activity">
    <reaction evidence="8 9">
        <text>a 6-O-methyl-2'-deoxyguanosine in DNA + L-cysteinyl-[protein] = S-methyl-L-cysteinyl-[protein] + a 2'-deoxyguanosine in DNA</text>
        <dbReference type="Rhea" id="RHEA:24000"/>
        <dbReference type="Rhea" id="RHEA-COMP:10131"/>
        <dbReference type="Rhea" id="RHEA-COMP:10132"/>
        <dbReference type="Rhea" id="RHEA-COMP:11367"/>
        <dbReference type="Rhea" id="RHEA-COMP:11368"/>
        <dbReference type="ChEBI" id="CHEBI:29950"/>
        <dbReference type="ChEBI" id="CHEBI:82612"/>
        <dbReference type="ChEBI" id="CHEBI:85445"/>
        <dbReference type="ChEBI" id="CHEBI:85448"/>
        <dbReference type="EC" id="2.1.1.63"/>
    </reaction>
</comment>
<comment type="miscellaneous">
    <text evidence="9">This enzyme catalyzes only one turnover and therefore is not strictly catalytic. According to one definition, an enzyme is a biocatalyst that acts repeatedly and over many reaction cycles.</text>
</comment>
<dbReference type="InterPro" id="IPR023546">
    <property type="entry name" value="MGMT"/>
</dbReference>
<dbReference type="Pfam" id="PF02870">
    <property type="entry name" value="Methyltransf_1N"/>
    <property type="match status" value="1"/>
</dbReference>
<evidence type="ECO:0000259" key="10">
    <source>
        <dbReference type="Pfam" id="PF01035"/>
    </source>
</evidence>
<keyword evidence="5 9" id="KW-0808">Transferase</keyword>
<name>A0A2T0LAJ1_9BACL</name>
<dbReference type="InterPro" id="IPR036388">
    <property type="entry name" value="WH-like_DNA-bd_sf"/>
</dbReference>
<evidence type="ECO:0000256" key="1">
    <source>
        <dbReference type="ARBA" id="ARBA00001286"/>
    </source>
</evidence>
<gene>
    <name evidence="12" type="ORF">CLV97_13514</name>
</gene>
<evidence type="ECO:0000313" key="13">
    <source>
        <dbReference type="Proteomes" id="UP000237797"/>
    </source>
</evidence>
<dbReference type="EC" id="2.1.1.63" evidence="9"/>
<dbReference type="EMBL" id="PVNE01000035">
    <property type="protein sequence ID" value="PRX38837.1"/>
    <property type="molecule type" value="Genomic_DNA"/>
</dbReference>
<protein>
    <recommendedName>
        <fullName evidence="9">Methylated-DNA--protein-cysteine methyltransferase</fullName>
        <ecNumber evidence="9">2.1.1.63</ecNumber>
    </recommendedName>
    <alternativeName>
        <fullName evidence="9">6-O-methylguanine-DNA methyltransferase</fullName>
        <shortName evidence="9">MGMT</shortName>
    </alternativeName>
    <alternativeName>
        <fullName evidence="9">O-6-methylguanine-DNA-alkyltransferase</fullName>
    </alternativeName>
</protein>
<feature type="domain" description="Methylguanine DNA methyltransferase ribonuclease-like" evidence="11">
    <location>
        <begin position="10"/>
        <end position="88"/>
    </location>
</feature>
<dbReference type="PROSITE" id="PS00374">
    <property type="entry name" value="MGMT"/>
    <property type="match status" value="1"/>
</dbReference>
<evidence type="ECO:0000256" key="2">
    <source>
        <dbReference type="ARBA" id="ARBA00008711"/>
    </source>
</evidence>
<comment type="catalytic activity">
    <reaction evidence="1 9">
        <text>a 4-O-methyl-thymidine in DNA + L-cysteinyl-[protein] = a thymidine in DNA + S-methyl-L-cysteinyl-[protein]</text>
        <dbReference type="Rhea" id="RHEA:53428"/>
        <dbReference type="Rhea" id="RHEA-COMP:10131"/>
        <dbReference type="Rhea" id="RHEA-COMP:10132"/>
        <dbReference type="Rhea" id="RHEA-COMP:13555"/>
        <dbReference type="Rhea" id="RHEA-COMP:13556"/>
        <dbReference type="ChEBI" id="CHEBI:29950"/>
        <dbReference type="ChEBI" id="CHEBI:82612"/>
        <dbReference type="ChEBI" id="CHEBI:137386"/>
        <dbReference type="ChEBI" id="CHEBI:137387"/>
        <dbReference type="EC" id="2.1.1.63"/>
    </reaction>
</comment>
<dbReference type="CDD" id="cd06445">
    <property type="entry name" value="ATase"/>
    <property type="match status" value="1"/>
</dbReference>
<evidence type="ECO:0000256" key="8">
    <source>
        <dbReference type="ARBA" id="ARBA00049348"/>
    </source>
</evidence>
<comment type="caution">
    <text evidence="12">The sequence shown here is derived from an EMBL/GenBank/DDBJ whole genome shotgun (WGS) entry which is preliminary data.</text>
</comment>
<dbReference type="OrthoDB" id="9802228at2"/>
<dbReference type="SUPFAM" id="SSF46767">
    <property type="entry name" value="Methylated DNA-protein cysteine methyltransferase, C-terminal domain"/>
    <property type="match status" value="1"/>
</dbReference>
<dbReference type="AlphaFoldDB" id="A0A2T0LAJ1"/>
<dbReference type="Pfam" id="PF01035">
    <property type="entry name" value="DNA_binding_1"/>
    <property type="match status" value="1"/>
</dbReference>
<dbReference type="HAMAP" id="MF_00772">
    <property type="entry name" value="OGT"/>
    <property type="match status" value="1"/>
</dbReference>
<evidence type="ECO:0000313" key="12">
    <source>
        <dbReference type="EMBL" id="PRX38837.1"/>
    </source>
</evidence>
<dbReference type="InterPro" id="IPR036217">
    <property type="entry name" value="MethylDNA_cys_MeTrfase_DNAb"/>
</dbReference>
<proteinExistence type="inferred from homology"/>
<dbReference type="InterPro" id="IPR036631">
    <property type="entry name" value="MGMT_N_sf"/>
</dbReference>
<accession>A0A2T0LAJ1</accession>
<dbReference type="NCBIfam" id="TIGR00589">
    <property type="entry name" value="ogt"/>
    <property type="match status" value="1"/>
</dbReference>
<dbReference type="Gene3D" id="3.30.160.70">
    <property type="entry name" value="Methylated DNA-protein cysteine methyltransferase domain"/>
    <property type="match status" value="1"/>
</dbReference>
<comment type="similarity">
    <text evidence="2 9">Belongs to the MGMT family.</text>
</comment>
<dbReference type="Gene3D" id="1.10.10.10">
    <property type="entry name" value="Winged helix-like DNA-binding domain superfamily/Winged helix DNA-binding domain"/>
    <property type="match status" value="1"/>
</dbReference>
<dbReference type="Proteomes" id="UP000237797">
    <property type="component" value="Unassembled WGS sequence"/>
</dbReference>
<dbReference type="SUPFAM" id="SSF53155">
    <property type="entry name" value="Methylated DNA-protein cysteine methyltransferase domain"/>
    <property type="match status" value="1"/>
</dbReference>
<evidence type="ECO:0000256" key="7">
    <source>
        <dbReference type="ARBA" id="ARBA00023204"/>
    </source>
</evidence>
<sequence>MIPEPRVIAWSEMESPIGPLTLAMTNQGICYIDFGAGERTQIELKVWTHRRFRSARLERKDRELEVAAEQLMEYFDGERRRFDLPVDLHGTPFQVRVWRELQSIPYGEVRSYKELARAIGAPKAVRAVGGANNKNPVPILVPCHRVIGSNGSLVGYGGGLSIKEYLLKLEGVPLPQKPLKR</sequence>
<evidence type="ECO:0000256" key="9">
    <source>
        <dbReference type="HAMAP-Rule" id="MF_00772"/>
    </source>
</evidence>
<dbReference type="PANTHER" id="PTHR10815">
    <property type="entry name" value="METHYLATED-DNA--PROTEIN-CYSTEINE METHYLTRANSFERASE"/>
    <property type="match status" value="1"/>
</dbReference>
<dbReference type="RefSeq" id="WP_106346571.1">
    <property type="nucleotide sequence ID" value="NZ_PVNE01000035.1"/>
</dbReference>
<comment type="function">
    <text evidence="9">Involved in the cellular defense against the biological effects of O6-methylguanine (O6-MeG) and O4-methylthymine (O4-MeT) in DNA. Repairs the methylated nucleobase in DNA by stoichiometrically transferring the methyl group to a cysteine residue in the enzyme. This is a suicide reaction: the enzyme is irreversibly inactivated.</text>
</comment>